<protein>
    <submittedName>
        <fullName evidence="2">Uncharacterized protein</fullName>
    </submittedName>
</protein>
<dbReference type="EMBL" id="NEFX01000010">
    <property type="protein sequence ID" value="OTW31380.1"/>
    <property type="molecule type" value="Genomic_DNA"/>
</dbReference>
<evidence type="ECO:0000313" key="2">
    <source>
        <dbReference type="EMBL" id="OTW31380.1"/>
    </source>
</evidence>
<gene>
    <name evidence="2" type="ORF">B9M88_05490</name>
</gene>
<reference evidence="2 3" key="1">
    <citation type="submission" date="2017-04" db="EMBL/GenBank/DDBJ databases">
        <title>Staphylococcus agnetis, a potential pathogen in the broiler production.</title>
        <authorList>
            <person name="Poulsen L."/>
        </authorList>
    </citation>
    <scope>NUCLEOTIDE SEQUENCE [LARGE SCALE GENOMIC DNA]</scope>
    <source>
        <strain evidence="2 3">723_310714_2_2_spleen</strain>
    </source>
</reference>
<keyword evidence="3" id="KW-1185">Reference proteome</keyword>
<evidence type="ECO:0000256" key="1">
    <source>
        <dbReference type="SAM" id="Phobius"/>
    </source>
</evidence>
<keyword evidence="1" id="KW-0472">Membrane</keyword>
<organism evidence="2 3">
    <name type="scientific">Staphylococcus agnetis</name>
    <dbReference type="NCBI Taxonomy" id="985762"/>
    <lineage>
        <taxon>Bacteria</taxon>
        <taxon>Bacillati</taxon>
        <taxon>Bacillota</taxon>
        <taxon>Bacilli</taxon>
        <taxon>Bacillales</taxon>
        <taxon>Staphylococcaceae</taxon>
        <taxon>Staphylococcus</taxon>
    </lineage>
</organism>
<keyword evidence="1" id="KW-0812">Transmembrane</keyword>
<keyword evidence="1" id="KW-1133">Transmembrane helix</keyword>
<evidence type="ECO:0000313" key="3">
    <source>
        <dbReference type="Proteomes" id="UP000195208"/>
    </source>
</evidence>
<dbReference type="Proteomes" id="UP000195208">
    <property type="component" value="Unassembled WGS sequence"/>
</dbReference>
<proteinExistence type="predicted"/>
<name>A0ABX3Z380_9STAP</name>
<feature type="transmembrane region" description="Helical" evidence="1">
    <location>
        <begin position="34"/>
        <end position="57"/>
    </location>
</feature>
<accession>A0ABX3Z380</accession>
<comment type="caution">
    <text evidence="2">The sequence shown here is derived from an EMBL/GenBank/DDBJ whole genome shotgun (WGS) entry which is preliminary data.</text>
</comment>
<sequence>MEKFFNIWVCFLLFLLITSWLVMSVKFGNISTNQILISNLFIIIAYILYLIKFISFIKKNEDK</sequence>